<keyword evidence="2" id="KW-1185">Reference proteome</keyword>
<sequence>MRGCGLKLAIVLGAVIVLVAGIVVVVAYTRGSVKTPGCTVALPGDGAAAYTFTPEQMNNAATISAVGTKMGLPAHAATVALATVLQESKLRNLEGGDRDSVGLFQQRPSQGWGTIAQLRDPVYAATEFYEKLEKLENWDTLPITEAAQAVQRSGHPDAYAQWEPQSRAMAAAFNGQFPAALTCRNLTLAAPADVATAATAELGTSRLSGPHPAAQGWTYATWLVARAEALGVDKVSFAGRTWTAESGAWAEDSAAGQNLAFHQTAAAQAGE</sequence>
<dbReference type="Proteomes" id="UP000199622">
    <property type="component" value="Unassembled WGS sequence"/>
</dbReference>
<organism evidence="1 2">
    <name type="scientific">Amycolatopsis tolypomycina</name>
    <dbReference type="NCBI Taxonomy" id="208445"/>
    <lineage>
        <taxon>Bacteria</taxon>
        <taxon>Bacillati</taxon>
        <taxon>Actinomycetota</taxon>
        <taxon>Actinomycetes</taxon>
        <taxon>Pseudonocardiales</taxon>
        <taxon>Pseudonocardiaceae</taxon>
        <taxon>Amycolatopsis</taxon>
    </lineage>
</organism>
<dbReference type="AlphaFoldDB" id="A0A1H4WW16"/>
<evidence type="ECO:0008006" key="3">
    <source>
        <dbReference type="Google" id="ProtNLM"/>
    </source>
</evidence>
<gene>
    <name evidence="1" type="ORF">SAMN04489727_5826</name>
</gene>
<protein>
    <recommendedName>
        <fullName evidence="3">Cobalt transporter</fullName>
    </recommendedName>
</protein>
<reference evidence="2" key="1">
    <citation type="submission" date="2016-10" db="EMBL/GenBank/DDBJ databases">
        <authorList>
            <person name="Varghese N."/>
            <person name="Submissions S."/>
        </authorList>
    </citation>
    <scope>NUCLEOTIDE SEQUENCE [LARGE SCALE GENOMIC DNA]</scope>
    <source>
        <strain evidence="2">DSM 44544</strain>
    </source>
</reference>
<dbReference type="STRING" id="208445.SAMN04489727_5826"/>
<dbReference type="EMBL" id="FNSO01000004">
    <property type="protein sequence ID" value="SEC97513.1"/>
    <property type="molecule type" value="Genomic_DNA"/>
</dbReference>
<evidence type="ECO:0000313" key="1">
    <source>
        <dbReference type="EMBL" id="SEC97513.1"/>
    </source>
</evidence>
<evidence type="ECO:0000313" key="2">
    <source>
        <dbReference type="Proteomes" id="UP000199622"/>
    </source>
</evidence>
<accession>A0A1H4WW16</accession>
<name>A0A1H4WW16_9PSEU</name>
<proteinExistence type="predicted"/>
<dbReference type="RefSeq" id="WP_244170348.1">
    <property type="nucleotide sequence ID" value="NZ_FNSO01000004.1"/>
</dbReference>